<sequence>MTSTDELAFPLEVDYSYADLSREFRDVRSGPDIARWQELLPPLHAPTLGEGGTPLVELDGVFVKDESRNPTWSHKDRLNRVTVSAAVGAGAPGIVVSSSGNHGASAAAYAARAGLDALVLASAESPPAVQDFLRAYGAKVLSVPSEGRWPLMRQIVERLGYHPVSNLTVTHTGHPFGPEGYKSLAYELHDQLGRTPAAVFVPTGYAELLYGLWKGFRELRDLGLAEGAPRLYSCESAINAPLSRAFAEGIAAAKIEYTPGSRAYAIGAALSGYRGVVALRESGGAALTVTDEELDEAQRRLAGQGLWAELSSAAGLAGYRRLGQRFDGPVVCVSTSAGFKDLGVGTAPPETVDASWASVERLFI</sequence>
<evidence type="ECO:0000313" key="5">
    <source>
        <dbReference type="Proteomes" id="UP000630097"/>
    </source>
</evidence>
<dbReference type="Pfam" id="PF00291">
    <property type="entry name" value="PALP"/>
    <property type="match status" value="1"/>
</dbReference>
<dbReference type="Proteomes" id="UP000630097">
    <property type="component" value="Unassembled WGS sequence"/>
</dbReference>
<dbReference type="InterPro" id="IPR036052">
    <property type="entry name" value="TrpB-like_PALP_sf"/>
</dbReference>
<proteinExistence type="predicted"/>
<protein>
    <submittedName>
        <fullName evidence="4">Threonine synthase</fullName>
    </submittedName>
</protein>
<feature type="domain" description="Tryptophan synthase beta chain-like PALP" evidence="3">
    <location>
        <begin position="47"/>
        <end position="335"/>
    </location>
</feature>
<name>A0A8J3M4Z3_9ACTN</name>
<evidence type="ECO:0000313" key="4">
    <source>
        <dbReference type="EMBL" id="GIG77160.1"/>
    </source>
</evidence>
<dbReference type="InterPro" id="IPR001926">
    <property type="entry name" value="TrpB-like_PALP"/>
</dbReference>
<dbReference type="EMBL" id="BONV01000001">
    <property type="protein sequence ID" value="GIG77160.1"/>
    <property type="molecule type" value="Genomic_DNA"/>
</dbReference>
<keyword evidence="2" id="KW-0663">Pyridoxal phosphate</keyword>
<evidence type="ECO:0000256" key="1">
    <source>
        <dbReference type="ARBA" id="ARBA00001933"/>
    </source>
</evidence>
<reference evidence="4 5" key="1">
    <citation type="submission" date="2021-01" db="EMBL/GenBank/DDBJ databases">
        <title>Whole genome shotgun sequence of Planotetraspora kaengkrachanensis NBRC 104272.</title>
        <authorList>
            <person name="Komaki H."/>
            <person name="Tamura T."/>
        </authorList>
    </citation>
    <scope>NUCLEOTIDE SEQUENCE [LARGE SCALE GENOMIC DNA]</scope>
    <source>
        <strain evidence="4 5">NBRC 104272</strain>
    </source>
</reference>
<accession>A0A8J3M4Z3</accession>
<dbReference type="InterPro" id="IPR050214">
    <property type="entry name" value="Cys_Synth/Cystath_Beta-Synth"/>
</dbReference>
<evidence type="ECO:0000256" key="2">
    <source>
        <dbReference type="ARBA" id="ARBA00022898"/>
    </source>
</evidence>
<dbReference type="SUPFAM" id="SSF53686">
    <property type="entry name" value="Tryptophan synthase beta subunit-like PLP-dependent enzymes"/>
    <property type="match status" value="1"/>
</dbReference>
<organism evidence="4 5">
    <name type="scientific">Planotetraspora kaengkrachanensis</name>
    <dbReference type="NCBI Taxonomy" id="575193"/>
    <lineage>
        <taxon>Bacteria</taxon>
        <taxon>Bacillati</taxon>
        <taxon>Actinomycetota</taxon>
        <taxon>Actinomycetes</taxon>
        <taxon>Streptosporangiales</taxon>
        <taxon>Streptosporangiaceae</taxon>
        <taxon>Planotetraspora</taxon>
    </lineage>
</organism>
<evidence type="ECO:0000259" key="3">
    <source>
        <dbReference type="Pfam" id="PF00291"/>
    </source>
</evidence>
<dbReference type="Gene3D" id="3.40.50.1100">
    <property type="match status" value="2"/>
</dbReference>
<comment type="caution">
    <text evidence="4">The sequence shown here is derived from an EMBL/GenBank/DDBJ whole genome shotgun (WGS) entry which is preliminary data.</text>
</comment>
<dbReference type="PANTHER" id="PTHR10314">
    <property type="entry name" value="CYSTATHIONINE BETA-SYNTHASE"/>
    <property type="match status" value="1"/>
</dbReference>
<dbReference type="GO" id="GO:1901605">
    <property type="term" value="P:alpha-amino acid metabolic process"/>
    <property type="evidence" value="ECO:0007669"/>
    <property type="project" value="UniProtKB-ARBA"/>
</dbReference>
<comment type="cofactor">
    <cofactor evidence="1">
        <name>pyridoxal 5'-phosphate</name>
        <dbReference type="ChEBI" id="CHEBI:597326"/>
    </cofactor>
</comment>
<keyword evidence="5" id="KW-1185">Reference proteome</keyword>
<gene>
    <name evidence="4" type="ORF">Pka01_02870</name>
</gene>
<dbReference type="AlphaFoldDB" id="A0A8J3M4Z3"/>